<organism evidence="1">
    <name type="scientific">Eucalyptus grandis</name>
    <name type="common">Flooded gum</name>
    <dbReference type="NCBI Taxonomy" id="71139"/>
    <lineage>
        <taxon>Eukaryota</taxon>
        <taxon>Viridiplantae</taxon>
        <taxon>Streptophyta</taxon>
        <taxon>Embryophyta</taxon>
        <taxon>Tracheophyta</taxon>
        <taxon>Spermatophyta</taxon>
        <taxon>Magnoliopsida</taxon>
        <taxon>eudicotyledons</taxon>
        <taxon>Gunneridae</taxon>
        <taxon>Pentapetalae</taxon>
        <taxon>rosids</taxon>
        <taxon>malvids</taxon>
        <taxon>Myrtales</taxon>
        <taxon>Myrtaceae</taxon>
        <taxon>Myrtoideae</taxon>
        <taxon>Eucalypteae</taxon>
        <taxon>Eucalyptus</taxon>
    </lineage>
</organism>
<evidence type="ECO:0000313" key="1">
    <source>
        <dbReference type="EMBL" id="KCW70224.1"/>
    </source>
</evidence>
<proteinExistence type="predicted"/>
<dbReference type="EMBL" id="KK198758">
    <property type="protein sequence ID" value="KCW70224.1"/>
    <property type="molecule type" value="Genomic_DNA"/>
</dbReference>
<accession>A0A059BW50</accession>
<gene>
    <name evidence="1" type="ORF">EUGRSUZ_F03497</name>
</gene>
<dbReference type="InParanoid" id="A0A059BW50"/>
<dbReference type="AlphaFoldDB" id="A0A059BW50"/>
<name>A0A059BW50_EUCGR</name>
<protein>
    <submittedName>
        <fullName evidence="1">Uncharacterized protein</fullName>
    </submittedName>
</protein>
<dbReference type="Gramene" id="KCW70224">
    <property type="protein sequence ID" value="KCW70224"/>
    <property type="gene ID" value="EUGRSUZ_F03497"/>
</dbReference>
<reference evidence="1" key="1">
    <citation type="submission" date="2013-07" db="EMBL/GenBank/DDBJ databases">
        <title>The genome of Eucalyptus grandis.</title>
        <authorList>
            <person name="Schmutz J."/>
            <person name="Hayes R."/>
            <person name="Myburg A."/>
            <person name="Tuskan G."/>
            <person name="Grattapaglia D."/>
            <person name="Rokhsar D.S."/>
        </authorList>
    </citation>
    <scope>NUCLEOTIDE SEQUENCE</scope>
    <source>
        <tissue evidence="1">Leaf extractions</tissue>
    </source>
</reference>
<sequence>MHRTWIYNSKNGAGRATIFGDVTNIIRDSKVSLNAGRVAQAFGAELNSIKSQETGITYEFMPRLLCLLELNCNVMA</sequence>